<feature type="transmembrane region" description="Helical" evidence="5">
    <location>
        <begin position="204"/>
        <end position="224"/>
    </location>
</feature>
<dbReference type="PANTHER" id="PTHR23520">
    <property type="entry name" value="TRANSPORTER, PUTATIVE (AFU_ORTHOLOGUE AFUA_3G04000)-RELATED"/>
    <property type="match status" value="1"/>
</dbReference>
<reference evidence="7" key="1">
    <citation type="submission" date="2021-05" db="EMBL/GenBank/DDBJ databases">
        <authorList>
            <person name="Khan N."/>
        </authorList>
    </citation>
    <scope>NUCLEOTIDE SEQUENCE</scope>
</reference>
<dbReference type="InterPro" id="IPR020846">
    <property type="entry name" value="MFS_dom"/>
</dbReference>
<dbReference type="PROSITE" id="PS00216">
    <property type="entry name" value="SUGAR_TRANSPORT_1"/>
    <property type="match status" value="1"/>
</dbReference>
<evidence type="ECO:0000256" key="2">
    <source>
        <dbReference type="ARBA" id="ARBA00022692"/>
    </source>
</evidence>
<comment type="subcellular location">
    <subcellularLocation>
        <location evidence="1">Membrane</location>
        <topology evidence="1">Multi-pass membrane protein</topology>
    </subcellularLocation>
</comment>
<feature type="transmembrane region" description="Helical" evidence="5">
    <location>
        <begin position="97"/>
        <end position="114"/>
    </location>
</feature>
<proteinExistence type="predicted"/>
<dbReference type="Pfam" id="PF07690">
    <property type="entry name" value="MFS_1"/>
    <property type="match status" value="1"/>
</dbReference>
<dbReference type="Proteomes" id="UP000693738">
    <property type="component" value="Unassembled WGS sequence"/>
</dbReference>
<feature type="transmembrane region" description="Helical" evidence="5">
    <location>
        <begin position="41"/>
        <end position="58"/>
    </location>
</feature>
<dbReference type="PANTHER" id="PTHR23520:SF5">
    <property type="entry name" value="TRANSPORTER, PUTATIVE (AFU_ORTHOLOGUE AFUA_3G04000)-RELATED"/>
    <property type="match status" value="1"/>
</dbReference>
<keyword evidence="3 5" id="KW-1133">Transmembrane helix</keyword>
<dbReference type="GO" id="GO:0000329">
    <property type="term" value="C:fungal-type vacuole membrane"/>
    <property type="evidence" value="ECO:0007669"/>
    <property type="project" value="TreeGrafter"/>
</dbReference>
<feature type="transmembrane region" description="Helical" evidence="5">
    <location>
        <begin position="70"/>
        <end position="90"/>
    </location>
</feature>
<name>A0A8J2J3L7_FUSEQ</name>
<comment type="caution">
    <text evidence="7">The sequence shown here is derived from an EMBL/GenBank/DDBJ whole genome shotgun (WGS) entry which is preliminary data.</text>
</comment>
<evidence type="ECO:0000256" key="3">
    <source>
        <dbReference type="ARBA" id="ARBA00022989"/>
    </source>
</evidence>
<dbReference type="GO" id="GO:0022857">
    <property type="term" value="F:transmembrane transporter activity"/>
    <property type="evidence" value="ECO:0007669"/>
    <property type="project" value="InterPro"/>
</dbReference>
<evidence type="ECO:0000256" key="5">
    <source>
        <dbReference type="SAM" id="Phobius"/>
    </source>
</evidence>
<feature type="transmembrane region" description="Helical" evidence="5">
    <location>
        <begin position="120"/>
        <end position="141"/>
    </location>
</feature>
<gene>
    <name evidence="7" type="ORF">FEQUK3_LOCUS11917</name>
</gene>
<evidence type="ECO:0000313" key="8">
    <source>
        <dbReference type="Proteomes" id="UP000693738"/>
    </source>
</evidence>
<accession>A0A8J2J3L7</accession>
<sequence>MSNSDNESPQSRAAGRVLEELGLVSLYHSTRDIKILCIQRFIRLLAYGASTLVLVAFLRELDVSTTRVGLFMTLTLVGDIVISFFLALFADGVGRRAVLALGAILMTASGIVFATSSNYWILLAAAILGVISPGGNEIGPFRGVEESIVAHLTDPAKRGDVYAWYSLCGTAGGAFGLLSSGWAIHYMRVNLGMNVVDVYRNVFYGYSAVGVLKLISAIILSSAVEAQDEVEQSTSASETNEQAPLLAQPGQGQDATQAPPKKQLRAKISRESIPVVVTLCALFALDSFASGLAPLSWITFYFKSQYHIEEGKLGSIFFTTSIIAACSVLVASSLAKRFGNVRTMVFTHIPSAICLALIPIPNEVHISVLFLILRSCTQSMDVAPRSAFLAAIILPNERTVVIGLMNVAKTTAQSLGPLITGLLADSDYFWVAFIMAGSLKVCYDLGFLALFKHREHAAAKASNQQE</sequence>
<dbReference type="InterPro" id="IPR011701">
    <property type="entry name" value="MFS"/>
</dbReference>
<dbReference type="AlphaFoldDB" id="A0A8J2J3L7"/>
<feature type="transmembrane region" description="Helical" evidence="5">
    <location>
        <begin position="272"/>
        <end position="293"/>
    </location>
</feature>
<feature type="transmembrane region" description="Helical" evidence="5">
    <location>
        <begin position="162"/>
        <end position="184"/>
    </location>
</feature>
<organism evidence="7 8">
    <name type="scientific">Fusarium equiseti</name>
    <name type="common">Fusarium scirpi</name>
    <dbReference type="NCBI Taxonomy" id="61235"/>
    <lineage>
        <taxon>Eukaryota</taxon>
        <taxon>Fungi</taxon>
        <taxon>Dikarya</taxon>
        <taxon>Ascomycota</taxon>
        <taxon>Pezizomycotina</taxon>
        <taxon>Sordariomycetes</taxon>
        <taxon>Hypocreomycetidae</taxon>
        <taxon>Hypocreales</taxon>
        <taxon>Nectriaceae</taxon>
        <taxon>Fusarium</taxon>
        <taxon>Fusarium incarnatum-equiseti species complex</taxon>
    </lineage>
</organism>
<feature type="transmembrane region" description="Helical" evidence="5">
    <location>
        <begin position="313"/>
        <end position="331"/>
    </location>
</feature>
<evidence type="ECO:0000259" key="6">
    <source>
        <dbReference type="PROSITE" id="PS50850"/>
    </source>
</evidence>
<feature type="domain" description="Major facilitator superfamily (MFS) profile" evidence="6">
    <location>
        <begin position="32"/>
        <end position="455"/>
    </location>
</feature>
<evidence type="ECO:0000313" key="7">
    <source>
        <dbReference type="EMBL" id="CAG7566222.1"/>
    </source>
</evidence>
<dbReference type="EMBL" id="CAJSTJ010000195">
    <property type="protein sequence ID" value="CAG7566222.1"/>
    <property type="molecule type" value="Genomic_DNA"/>
</dbReference>
<keyword evidence="2 5" id="KW-0812">Transmembrane</keyword>
<keyword evidence="4 5" id="KW-0472">Membrane</keyword>
<feature type="transmembrane region" description="Helical" evidence="5">
    <location>
        <begin position="428"/>
        <end position="451"/>
    </location>
</feature>
<evidence type="ECO:0000256" key="4">
    <source>
        <dbReference type="ARBA" id="ARBA00023136"/>
    </source>
</evidence>
<dbReference type="PROSITE" id="PS50850">
    <property type="entry name" value="MFS"/>
    <property type="match status" value="1"/>
</dbReference>
<evidence type="ECO:0000256" key="1">
    <source>
        <dbReference type="ARBA" id="ARBA00004141"/>
    </source>
</evidence>
<protein>
    <recommendedName>
        <fullName evidence="6">Major facilitator superfamily (MFS) profile domain-containing protein</fullName>
    </recommendedName>
</protein>
<dbReference type="InterPro" id="IPR005829">
    <property type="entry name" value="Sugar_transporter_CS"/>
</dbReference>